<evidence type="ECO:0000256" key="4">
    <source>
        <dbReference type="ARBA" id="ARBA00022927"/>
    </source>
</evidence>
<keyword evidence="3" id="KW-0677">Repeat</keyword>
<evidence type="ECO:0000256" key="1">
    <source>
        <dbReference type="ARBA" id="ARBA00010394"/>
    </source>
</evidence>
<keyword evidence="10" id="KW-1185">Reference proteome</keyword>
<dbReference type="InterPro" id="IPR011989">
    <property type="entry name" value="ARM-like"/>
</dbReference>
<evidence type="ECO:0000256" key="2">
    <source>
        <dbReference type="ARBA" id="ARBA00022448"/>
    </source>
</evidence>
<dbReference type="SUPFAM" id="SSF48371">
    <property type="entry name" value="ARM repeat"/>
    <property type="match status" value="1"/>
</dbReference>
<name>A0A670KLG6_PODMU</name>
<feature type="repeat" description="ARM" evidence="6">
    <location>
        <begin position="121"/>
        <end position="164"/>
    </location>
</feature>
<dbReference type="InterPro" id="IPR016024">
    <property type="entry name" value="ARM-type_fold"/>
</dbReference>
<dbReference type="Proteomes" id="UP000472272">
    <property type="component" value="Chromosome 14"/>
</dbReference>
<dbReference type="PROSITE" id="PS50176">
    <property type="entry name" value="ARM_REPEAT"/>
    <property type="match status" value="3"/>
</dbReference>
<proteinExistence type="inferred from homology"/>
<dbReference type="InterPro" id="IPR000225">
    <property type="entry name" value="Armadillo"/>
</dbReference>
<evidence type="ECO:0000256" key="7">
    <source>
        <dbReference type="SAM" id="Coils"/>
    </source>
</evidence>
<dbReference type="GO" id="GO:0061608">
    <property type="term" value="F:nuclear import signal receptor activity"/>
    <property type="evidence" value="ECO:0007669"/>
    <property type="project" value="InterPro"/>
</dbReference>
<dbReference type="Pfam" id="PF01749">
    <property type="entry name" value="IBB"/>
    <property type="match status" value="1"/>
</dbReference>
<dbReference type="InterPro" id="IPR024931">
    <property type="entry name" value="Importin_alpha"/>
</dbReference>
<feature type="domain" description="IBB" evidence="8">
    <location>
        <begin position="1"/>
        <end position="59"/>
    </location>
</feature>
<keyword evidence="4 5" id="KW-0653">Protein transport</keyword>
<evidence type="ECO:0000259" key="8">
    <source>
        <dbReference type="PROSITE" id="PS51214"/>
    </source>
</evidence>
<dbReference type="GeneTree" id="ENSGT01050000244891"/>
<organism evidence="9 10">
    <name type="scientific">Podarcis muralis</name>
    <name type="common">Wall lizard</name>
    <name type="synonym">Lacerta muralis</name>
    <dbReference type="NCBI Taxonomy" id="64176"/>
    <lineage>
        <taxon>Eukaryota</taxon>
        <taxon>Metazoa</taxon>
        <taxon>Chordata</taxon>
        <taxon>Craniata</taxon>
        <taxon>Vertebrata</taxon>
        <taxon>Euteleostomi</taxon>
        <taxon>Lepidosauria</taxon>
        <taxon>Squamata</taxon>
        <taxon>Bifurcata</taxon>
        <taxon>Unidentata</taxon>
        <taxon>Episquamata</taxon>
        <taxon>Laterata</taxon>
        <taxon>Lacertibaenia</taxon>
        <taxon>Lacertidae</taxon>
        <taxon>Podarcis</taxon>
    </lineage>
</organism>
<reference evidence="9 10" key="1">
    <citation type="journal article" date="2019" name="Proc. Natl. Acad. Sci. U.S.A.">
        <title>Regulatory changes in pterin and carotenoid genes underlie balanced color polymorphisms in the wall lizard.</title>
        <authorList>
            <person name="Andrade P."/>
            <person name="Pinho C."/>
            <person name="Perez I de Lanuza G."/>
            <person name="Afonso S."/>
            <person name="Brejcha J."/>
            <person name="Rubin C.J."/>
            <person name="Wallerman O."/>
            <person name="Pereira P."/>
            <person name="Sabatino S.J."/>
            <person name="Bellati A."/>
            <person name="Pellitteri-Rosa D."/>
            <person name="Bosakova Z."/>
            <person name="Bunikis I."/>
            <person name="Carretero M.A."/>
            <person name="Feiner N."/>
            <person name="Marsik P."/>
            <person name="Pauperio F."/>
            <person name="Salvi D."/>
            <person name="Soler L."/>
            <person name="While G.M."/>
            <person name="Uller T."/>
            <person name="Font E."/>
            <person name="Andersson L."/>
            <person name="Carneiro M."/>
        </authorList>
    </citation>
    <scope>NUCLEOTIDE SEQUENCE</scope>
</reference>
<evidence type="ECO:0000313" key="10">
    <source>
        <dbReference type="Proteomes" id="UP000472272"/>
    </source>
</evidence>
<evidence type="ECO:0000256" key="6">
    <source>
        <dbReference type="PROSITE-ProRule" id="PRU00259"/>
    </source>
</evidence>
<dbReference type="GO" id="GO:0005737">
    <property type="term" value="C:cytoplasm"/>
    <property type="evidence" value="ECO:0007669"/>
    <property type="project" value="InterPro"/>
</dbReference>
<reference evidence="9" key="2">
    <citation type="submission" date="2025-08" db="UniProtKB">
        <authorList>
            <consortium name="Ensembl"/>
        </authorList>
    </citation>
    <scope>IDENTIFICATION</scope>
</reference>
<keyword evidence="2 5" id="KW-0813">Transport</keyword>
<dbReference type="InterPro" id="IPR002652">
    <property type="entry name" value="Importin-a_IBB"/>
</dbReference>
<dbReference type="InterPro" id="IPR032413">
    <property type="entry name" value="Arm_3"/>
</dbReference>
<comment type="similarity">
    <text evidence="1 5">Belongs to the importin alpha family.</text>
</comment>
<dbReference type="GO" id="GO:0005634">
    <property type="term" value="C:nucleus"/>
    <property type="evidence" value="ECO:0007669"/>
    <property type="project" value="UniProtKB-ARBA"/>
</dbReference>
<evidence type="ECO:0000313" key="9">
    <source>
        <dbReference type="Ensembl" id="ENSPMRP00000035552.1"/>
    </source>
</evidence>
<dbReference type="OMA" id="HENRQIG"/>
<dbReference type="SMART" id="SM00185">
    <property type="entry name" value="ARM"/>
    <property type="match status" value="8"/>
</dbReference>
<dbReference type="InterPro" id="IPR036975">
    <property type="entry name" value="Importin-a_IBB_sf"/>
</dbReference>
<dbReference type="Gene3D" id="1.20.5.690">
    <property type="entry name" value="Importin-alpha, importin-beta-binding domain"/>
    <property type="match status" value="1"/>
</dbReference>
<evidence type="ECO:0000256" key="3">
    <source>
        <dbReference type="ARBA" id="ARBA00022737"/>
    </source>
</evidence>
<dbReference type="PANTHER" id="PTHR23316">
    <property type="entry name" value="IMPORTIN ALPHA"/>
    <property type="match status" value="1"/>
</dbReference>
<dbReference type="Pfam" id="PF00514">
    <property type="entry name" value="Arm"/>
    <property type="match status" value="7"/>
</dbReference>
<dbReference type="FunFam" id="1.25.10.10:FF:000009">
    <property type="entry name" value="Importin subunit alpha"/>
    <property type="match status" value="1"/>
</dbReference>
<sequence>VKMPVTSEQEKRMQKFKNRGKNLLEMRRQRVETEVELRKARKDLQILKRRNISVSTEDDLTPEKNQVAQIPLEEIVEALKSDDQHLILKATMSIRYVKAKLILLAPLSQFQCPLEYFVETGVIPKLVDFLYHHDAPSLQLEAAWALTNIASGTPEQTRAVVEANAVQGLIVILSSPKMPICEQAVWALGNIAGDGPQYRDVLISFNVIPPLLSLVTPCTPVGFLRNITWTLSNLCRGKNPYPPMGAVQQMLPMLMNLLQYDDEGILADASWAFSYLTDGSNDRIHVVVEVGVLPRLVQLLAYADLPVLTPALRTLGNIVTGTDEQTQMAIDAGVLSVLPHLLHHPKPSIQKEAAWALSNIAAGPSSQIQQLITCGLLPPLVELLEKGDIRAQREAVWAVANFTTGGTEQQVEEMVQAGVLKPLLNLLAIKDAKIILVVLDSISSFFLAAEKLGATQKLCLLVEELGGLEKIEALQTHENTFVYRAALGLIEKYFPDNVSSCWHWSPCTFWKVQHLSRES</sequence>
<dbReference type="Pfam" id="PF16186">
    <property type="entry name" value="Arm_3"/>
    <property type="match status" value="1"/>
</dbReference>
<dbReference type="GO" id="GO:0006606">
    <property type="term" value="P:protein import into nucleus"/>
    <property type="evidence" value="ECO:0007669"/>
    <property type="project" value="InterPro"/>
</dbReference>
<reference evidence="9" key="3">
    <citation type="submission" date="2025-09" db="UniProtKB">
        <authorList>
            <consortium name="Ensembl"/>
        </authorList>
    </citation>
    <scope>IDENTIFICATION</scope>
</reference>
<dbReference type="Gene3D" id="1.25.10.10">
    <property type="entry name" value="Leucine-rich Repeat Variant"/>
    <property type="match status" value="1"/>
</dbReference>
<accession>A0A670KLG6</accession>
<feature type="repeat" description="ARM" evidence="6">
    <location>
        <begin position="291"/>
        <end position="333"/>
    </location>
</feature>
<evidence type="ECO:0000256" key="5">
    <source>
        <dbReference type="PIRNR" id="PIRNR005673"/>
    </source>
</evidence>
<protein>
    <recommendedName>
        <fullName evidence="5">Importin subunit alpha</fullName>
    </recommendedName>
</protein>
<dbReference type="PIRSF" id="PIRSF005673">
    <property type="entry name" value="Importin_alpha"/>
    <property type="match status" value="1"/>
</dbReference>
<feature type="coiled-coil region" evidence="7">
    <location>
        <begin position="23"/>
        <end position="50"/>
    </location>
</feature>
<dbReference type="PROSITE" id="PS51214">
    <property type="entry name" value="IBB"/>
    <property type="match status" value="1"/>
</dbReference>
<dbReference type="AlphaFoldDB" id="A0A670KLG6"/>
<dbReference type="Ensembl" id="ENSPMRT00000037687.1">
    <property type="protein sequence ID" value="ENSPMRP00000035552.1"/>
    <property type="gene ID" value="ENSPMRG00000022975.1"/>
</dbReference>
<keyword evidence="7" id="KW-0175">Coiled coil</keyword>
<feature type="repeat" description="ARM" evidence="6">
    <location>
        <begin position="333"/>
        <end position="367"/>
    </location>
</feature>